<evidence type="ECO:0000256" key="1">
    <source>
        <dbReference type="SAM" id="Phobius"/>
    </source>
</evidence>
<reference evidence="3 4" key="1">
    <citation type="submission" date="2019-01" db="EMBL/GenBank/DDBJ databases">
        <title>Sinorhodobacter populi sp. nov. isolated from the symptomatic bark tissue of Populus euramericana canker.</title>
        <authorList>
            <person name="Xu G."/>
        </authorList>
    </citation>
    <scope>NUCLEOTIDE SEQUENCE [LARGE SCALE GENOMIC DNA]</scope>
    <source>
        <strain evidence="3 4">07D10-4-3</strain>
    </source>
</reference>
<keyword evidence="1" id="KW-0472">Membrane</keyword>
<proteinExistence type="predicted"/>
<organism evidence="3 4">
    <name type="scientific">Paenirhodobacter populi</name>
    <dbReference type="NCBI Taxonomy" id="2306993"/>
    <lineage>
        <taxon>Bacteria</taxon>
        <taxon>Pseudomonadati</taxon>
        <taxon>Pseudomonadota</taxon>
        <taxon>Alphaproteobacteria</taxon>
        <taxon>Rhodobacterales</taxon>
        <taxon>Rhodobacter group</taxon>
        <taxon>Paenirhodobacter</taxon>
    </lineage>
</organism>
<evidence type="ECO:0000313" key="4">
    <source>
        <dbReference type="Proteomes" id="UP000284451"/>
    </source>
</evidence>
<dbReference type="InterPro" id="IPR025194">
    <property type="entry name" value="RodZ-like_C"/>
</dbReference>
<sequence length="420" mass="44493">MIGRRSVPSTQEAERPKGFDDFELKLGDIMRGERATLAKSLLDVQRELRIKASYIAAIESADLSTFDTPSFVAGYVRSYARYLGLDPDWAFERFCEETGFQPVHGMAPAASGVKTMSGVKTARHSPDLAEALANPNATFIPKQEPFWSRIDLRAVGSLVVLAVLAGGIGYGGWTVLKEVQRVQLAPVDQAPGVVAEIDPIDAAAARMQMADNDTLPDAPATEALDRLYRPQALDTPVLIARDGPIASIDPNQTGLLARSGSADQQHLVVQNALMQGPMPAGEQLAAAAPAPGEGIVRTMGEDAPEVEVLAVRPAWVRIKAADGSVLLEKIMDAGERFAVPKLEQPPVMRIGESGAIYFAVNGVAHGPAGRRGVVTKNVVLTPESLDEKFSVADLSSDGDLAKMVAVADAGAVVPAQSLGE</sequence>
<comment type="caution">
    <text evidence="3">The sequence shown here is derived from an EMBL/GenBank/DDBJ whole genome shotgun (WGS) entry which is preliminary data.</text>
</comment>
<dbReference type="Pfam" id="PF13413">
    <property type="entry name" value="HTH_25"/>
    <property type="match status" value="1"/>
</dbReference>
<dbReference type="RefSeq" id="WP_128232837.1">
    <property type="nucleotide sequence ID" value="NZ_SAUY01000017.1"/>
</dbReference>
<dbReference type="PANTHER" id="PTHR34475">
    <property type="match status" value="1"/>
</dbReference>
<dbReference type="InterPro" id="IPR010982">
    <property type="entry name" value="Lambda_DNA-bd_dom_sf"/>
</dbReference>
<dbReference type="AlphaFoldDB" id="A0A443KBP8"/>
<dbReference type="InterPro" id="IPR050400">
    <property type="entry name" value="Bact_Cytoskel_RodZ"/>
</dbReference>
<dbReference type="EMBL" id="SAUY01000017">
    <property type="protein sequence ID" value="RWR30155.1"/>
    <property type="molecule type" value="Genomic_DNA"/>
</dbReference>
<dbReference type="Gene3D" id="1.10.260.40">
    <property type="entry name" value="lambda repressor-like DNA-binding domains"/>
    <property type="match status" value="1"/>
</dbReference>
<evidence type="ECO:0000313" key="3">
    <source>
        <dbReference type="EMBL" id="RWR30155.1"/>
    </source>
</evidence>
<dbReference type="GO" id="GO:0003677">
    <property type="term" value="F:DNA binding"/>
    <property type="evidence" value="ECO:0007669"/>
    <property type="project" value="InterPro"/>
</dbReference>
<reference evidence="3 4" key="2">
    <citation type="submission" date="2019-01" db="EMBL/GenBank/DDBJ databases">
        <authorList>
            <person name="Li Y."/>
        </authorList>
    </citation>
    <scope>NUCLEOTIDE SEQUENCE [LARGE SCALE GENOMIC DNA]</scope>
    <source>
        <strain evidence="3 4">07D10-4-3</strain>
    </source>
</reference>
<dbReference type="PANTHER" id="PTHR34475:SF1">
    <property type="entry name" value="CYTOSKELETON PROTEIN RODZ"/>
    <property type="match status" value="1"/>
</dbReference>
<evidence type="ECO:0000259" key="2">
    <source>
        <dbReference type="Pfam" id="PF13464"/>
    </source>
</evidence>
<gene>
    <name evidence="3" type="ORF">D2T29_13355</name>
</gene>
<accession>A0A443KBP8</accession>
<dbReference type="Proteomes" id="UP000284451">
    <property type="component" value="Unassembled WGS sequence"/>
</dbReference>
<keyword evidence="1" id="KW-0812">Transmembrane</keyword>
<name>A0A443KBP8_9RHOB</name>
<dbReference type="Pfam" id="PF13464">
    <property type="entry name" value="RodZ_C"/>
    <property type="match status" value="1"/>
</dbReference>
<keyword evidence="1" id="KW-1133">Transmembrane helix</keyword>
<feature type="domain" description="Cytoskeleton protein RodZ-like C-terminal" evidence="2">
    <location>
        <begin position="310"/>
        <end position="375"/>
    </location>
</feature>
<protein>
    <submittedName>
        <fullName evidence="3">Helix-turn-helix domain-containing protein</fullName>
    </submittedName>
</protein>
<feature type="transmembrane region" description="Helical" evidence="1">
    <location>
        <begin position="152"/>
        <end position="173"/>
    </location>
</feature>